<name>A0ABW2KKJ6_9ACTN</name>
<evidence type="ECO:0000313" key="2">
    <source>
        <dbReference type="Proteomes" id="UP001596540"/>
    </source>
</evidence>
<comment type="caution">
    <text evidence="1">The sequence shown here is derived from an EMBL/GenBank/DDBJ whole genome shotgun (WGS) entry which is preliminary data.</text>
</comment>
<dbReference type="InterPro" id="IPR046175">
    <property type="entry name" value="DUF6177"/>
</dbReference>
<dbReference type="Proteomes" id="UP001596540">
    <property type="component" value="Unassembled WGS sequence"/>
</dbReference>
<sequence length="341" mass="35289">MSLTQHPAVELVTARTALVVQDRPLVPLTSWIADAAAASARSERGLQVLTPAGSRVTLPLRTLLNNAKARWVVEEPDGSGHYDGFSGAPLVWDAAAGYTLPAPGAATGGPSRTFLDAPSAPGGQLLVDLRLVHPATEDLVIGGAIETLAATFTGAAPAGWGVGEPALSPWNPAEMTDLCRRRAPQATLLTIAGPGDGTRSFIGTQRVARVTSGVKETITAAVGYRDDEEPPIGELADLAREFADRGGLLTMTVQRLTGRPDLTYSPHWFGTPNPVGMAVGSRGVSEIGLGAALAAPAEGRALGPESAPSVWYPLGDGTDPDAWSRLGALMAHLRPEGPRAA</sequence>
<proteinExistence type="predicted"/>
<keyword evidence="2" id="KW-1185">Reference proteome</keyword>
<dbReference type="Pfam" id="PF19674">
    <property type="entry name" value="DUF6177"/>
    <property type="match status" value="1"/>
</dbReference>
<gene>
    <name evidence="1" type="ORF">ACFQRF_19175</name>
</gene>
<dbReference type="EMBL" id="JBHTBH010000009">
    <property type="protein sequence ID" value="MFC7329860.1"/>
    <property type="molecule type" value="Genomic_DNA"/>
</dbReference>
<protein>
    <submittedName>
        <fullName evidence="1">DUF6177 family protein</fullName>
    </submittedName>
</protein>
<evidence type="ECO:0000313" key="1">
    <source>
        <dbReference type="EMBL" id="MFC7329860.1"/>
    </source>
</evidence>
<dbReference type="RefSeq" id="WP_379872507.1">
    <property type="nucleotide sequence ID" value="NZ_JBHTBH010000009.1"/>
</dbReference>
<organism evidence="1 2">
    <name type="scientific">Marinactinospora rubrisoli</name>
    <dbReference type="NCBI Taxonomy" id="2715399"/>
    <lineage>
        <taxon>Bacteria</taxon>
        <taxon>Bacillati</taxon>
        <taxon>Actinomycetota</taxon>
        <taxon>Actinomycetes</taxon>
        <taxon>Streptosporangiales</taxon>
        <taxon>Nocardiopsidaceae</taxon>
        <taxon>Marinactinospora</taxon>
    </lineage>
</organism>
<reference evidence="2" key="1">
    <citation type="journal article" date="2019" name="Int. J. Syst. Evol. Microbiol.">
        <title>The Global Catalogue of Microorganisms (GCM) 10K type strain sequencing project: providing services to taxonomists for standard genome sequencing and annotation.</title>
        <authorList>
            <consortium name="The Broad Institute Genomics Platform"/>
            <consortium name="The Broad Institute Genome Sequencing Center for Infectious Disease"/>
            <person name="Wu L."/>
            <person name="Ma J."/>
        </authorList>
    </citation>
    <scope>NUCLEOTIDE SEQUENCE [LARGE SCALE GENOMIC DNA]</scope>
    <source>
        <strain evidence="2">CGMCC 4.7382</strain>
    </source>
</reference>
<accession>A0ABW2KKJ6</accession>